<sequence length="502" mass="58767">MFTFYGLGPNGYSRYTPEQMVASQFTWIEDEAIWEFLHRKVSDSSSRSVKYSSIDPNCLSTWIQFQMETGSRRPSWKLRTHFVDDLSPNLHNAFLTGAAKAVLYFALGISVERKFLEAMRREANISVDRENRLMFLSQRSTGGLFLKFPESSRPSIESSEELLMWTFLCKKIHDPLSGEVLHPNVMPSDSSLWKEFKDEHSSTKSIIALQMIFQEDVAPNLYRTQLDLLTKAKLCFVLRIPVNRELMARFLRFSHIRLDNSFRIFSYHDMDTGLEMSMDRKICYRKFYKRLPFTKLDECRMYSHIYNKIKDPRTGQIKKDRDIFFKPWIWEEFDKTCSYHREAAIYVRHFRRMLPYTYLAGIPKLMKIVLYYALEEPVNKIFLQELRKNAIVEEDIHGCIVTYVERKTQRSVSTSDACEIINIDNEAVEEQFEVNPEETVCASVDTSNQSSIEEPRELLTVSEQSSNTTSSQGLYDQGFDMANVREVLEDILDQIESDRLAL</sequence>
<accession>A0A6A5GBY6</accession>
<proteinExistence type="predicted"/>
<dbReference type="Pfam" id="PF04435">
    <property type="entry name" value="SPK"/>
    <property type="match status" value="3"/>
</dbReference>
<dbReference type="InterPro" id="IPR006570">
    <property type="entry name" value="SPK_dom"/>
</dbReference>
<dbReference type="AlphaFoldDB" id="A0A6A5GBY6"/>
<feature type="domain" description="SPK" evidence="1">
    <location>
        <begin position="29"/>
        <end position="148"/>
    </location>
</feature>
<evidence type="ECO:0000313" key="3">
    <source>
        <dbReference type="Proteomes" id="UP000483820"/>
    </source>
</evidence>
<dbReference type="RefSeq" id="XP_003110678.2">
    <property type="nucleotide sequence ID" value="XM_003110630.2"/>
</dbReference>
<dbReference type="KEGG" id="crq:GCK72_018727"/>
<evidence type="ECO:0000313" key="2">
    <source>
        <dbReference type="EMBL" id="KAF1752173.1"/>
    </source>
</evidence>
<dbReference type="EMBL" id="WUAV01000005">
    <property type="protein sequence ID" value="KAF1752173.1"/>
    <property type="molecule type" value="Genomic_DNA"/>
</dbReference>
<evidence type="ECO:0000259" key="1">
    <source>
        <dbReference type="SMART" id="SM00583"/>
    </source>
</evidence>
<dbReference type="SMART" id="SM00583">
    <property type="entry name" value="SPK"/>
    <property type="match status" value="1"/>
</dbReference>
<gene>
    <name evidence="2" type="ORF">GCK72_018727</name>
</gene>
<reference evidence="2 3" key="1">
    <citation type="submission" date="2019-12" db="EMBL/GenBank/DDBJ databases">
        <title>Chromosome-level assembly of the Caenorhabditis remanei genome.</title>
        <authorList>
            <person name="Teterina A.A."/>
            <person name="Willis J.H."/>
            <person name="Phillips P.C."/>
        </authorList>
    </citation>
    <scope>NUCLEOTIDE SEQUENCE [LARGE SCALE GENOMIC DNA]</scope>
    <source>
        <strain evidence="2 3">PX506</strain>
        <tissue evidence="2">Whole organism</tissue>
    </source>
</reference>
<protein>
    <recommendedName>
        <fullName evidence="1">SPK domain-containing protein</fullName>
    </recommendedName>
</protein>
<dbReference type="Proteomes" id="UP000483820">
    <property type="component" value="Chromosome V"/>
</dbReference>
<organism evidence="2 3">
    <name type="scientific">Caenorhabditis remanei</name>
    <name type="common">Caenorhabditis vulgaris</name>
    <dbReference type="NCBI Taxonomy" id="31234"/>
    <lineage>
        <taxon>Eukaryota</taxon>
        <taxon>Metazoa</taxon>
        <taxon>Ecdysozoa</taxon>
        <taxon>Nematoda</taxon>
        <taxon>Chromadorea</taxon>
        <taxon>Rhabditida</taxon>
        <taxon>Rhabditina</taxon>
        <taxon>Rhabditomorpha</taxon>
        <taxon>Rhabditoidea</taxon>
        <taxon>Rhabditidae</taxon>
        <taxon>Peloderinae</taxon>
        <taxon>Caenorhabditis</taxon>
    </lineage>
</organism>
<dbReference type="PANTHER" id="PTHR38627">
    <property type="entry name" value="GA BINDING AND ACTIVATING AND SPK (SPK) DOMAIN CONTAINING-RELATED"/>
    <property type="match status" value="1"/>
</dbReference>
<comment type="caution">
    <text evidence="2">The sequence shown here is derived from an EMBL/GenBank/DDBJ whole genome shotgun (WGS) entry which is preliminary data.</text>
</comment>
<dbReference type="GeneID" id="9824835"/>
<dbReference type="InterPro" id="IPR053367">
    <property type="entry name" value="G-alpha_activating_GEF"/>
</dbReference>
<dbReference type="PANTHER" id="PTHR38627:SF1">
    <property type="entry name" value="G-PROTEIN ALPHA SUBUNIT ACTIVATING PROTEIN GBAS-1-RELATED"/>
    <property type="match status" value="1"/>
</dbReference>
<dbReference type="CTD" id="9824835"/>
<name>A0A6A5GBY6_CAERE</name>